<reference evidence="4" key="1">
    <citation type="submission" date="2016-10" db="EMBL/GenBank/DDBJ databases">
        <authorList>
            <person name="Varghese N."/>
            <person name="Submissions S."/>
        </authorList>
    </citation>
    <scope>NUCLEOTIDE SEQUENCE [LARGE SCALE GENOMIC DNA]</scope>
    <source>
        <strain evidence="4">SLH 33</strain>
    </source>
</reference>
<feature type="domain" description="EamA" evidence="2">
    <location>
        <begin position="153"/>
        <end position="284"/>
    </location>
</feature>
<feature type="transmembrane region" description="Helical" evidence="1">
    <location>
        <begin position="269"/>
        <end position="285"/>
    </location>
</feature>
<evidence type="ECO:0000313" key="4">
    <source>
        <dbReference type="Proteomes" id="UP000243338"/>
    </source>
</evidence>
<evidence type="ECO:0000256" key="1">
    <source>
        <dbReference type="SAM" id="Phobius"/>
    </source>
</evidence>
<keyword evidence="1" id="KW-0472">Membrane</keyword>
<proteinExistence type="predicted"/>
<dbReference type="InterPro" id="IPR037185">
    <property type="entry name" value="EmrE-like"/>
</dbReference>
<evidence type="ECO:0000259" key="2">
    <source>
        <dbReference type="Pfam" id="PF00892"/>
    </source>
</evidence>
<feature type="transmembrane region" description="Helical" evidence="1">
    <location>
        <begin position="183"/>
        <end position="207"/>
    </location>
</feature>
<dbReference type="OrthoDB" id="148240at2157"/>
<dbReference type="AlphaFoldDB" id="A0A1I0AFI0"/>
<keyword evidence="4" id="KW-1185">Reference proteome</keyword>
<feature type="transmembrane region" description="Helical" evidence="1">
    <location>
        <begin position="92"/>
        <end position="111"/>
    </location>
</feature>
<dbReference type="PANTHER" id="PTHR22911:SF79">
    <property type="entry name" value="MOBA-LIKE NTP TRANSFERASE DOMAIN-CONTAINING PROTEIN"/>
    <property type="match status" value="1"/>
</dbReference>
<feature type="transmembrane region" description="Helical" evidence="1">
    <location>
        <begin position="66"/>
        <end position="86"/>
    </location>
</feature>
<feature type="transmembrane region" description="Helical" evidence="1">
    <location>
        <begin position="148"/>
        <end position="171"/>
    </location>
</feature>
<dbReference type="Pfam" id="PF00892">
    <property type="entry name" value="EamA"/>
    <property type="match status" value="2"/>
</dbReference>
<dbReference type="GO" id="GO:0016020">
    <property type="term" value="C:membrane"/>
    <property type="evidence" value="ECO:0007669"/>
    <property type="project" value="InterPro"/>
</dbReference>
<dbReference type="STRING" id="1353158.SAMN04488587_1603"/>
<keyword evidence="1" id="KW-1133">Transmembrane helix</keyword>
<feature type="transmembrane region" description="Helical" evidence="1">
    <location>
        <begin position="244"/>
        <end position="263"/>
    </location>
</feature>
<dbReference type="PANTHER" id="PTHR22911">
    <property type="entry name" value="ACYL-MALONYL CONDENSING ENZYME-RELATED"/>
    <property type="match status" value="1"/>
</dbReference>
<feature type="transmembrane region" description="Helical" evidence="1">
    <location>
        <begin position="123"/>
        <end position="142"/>
    </location>
</feature>
<keyword evidence="1" id="KW-0812">Transmembrane</keyword>
<dbReference type="SUPFAM" id="SSF103481">
    <property type="entry name" value="Multidrug resistance efflux transporter EmrE"/>
    <property type="match status" value="2"/>
</dbReference>
<feature type="transmembrane region" description="Helical" evidence="1">
    <location>
        <begin position="7"/>
        <end position="27"/>
    </location>
</feature>
<feature type="transmembrane region" description="Helical" evidence="1">
    <location>
        <begin position="33"/>
        <end position="54"/>
    </location>
</feature>
<evidence type="ECO:0000313" key="3">
    <source>
        <dbReference type="EMBL" id="SES92441.1"/>
    </source>
</evidence>
<protein>
    <submittedName>
        <fullName evidence="3">Threonine/homoserine efflux transporter RhtA</fullName>
    </submittedName>
</protein>
<accession>A0A1I0AFI0</accession>
<dbReference type="Proteomes" id="UP000243338">
    <property type="component" value="Unassembled WGS sequence"/>
</dbReference>
<dbReference type="InterPro" id="IPR000620">
    <property type="entry name" value="EamA_dom"/>
</dbReference>
<feature type="transmembrane region" description="Helical" evidence="1">
    <location>
        <begin position="213"/>
        <end position="232"/>
    </location>
</feature>
<dbReference type="Gene3D" id="1.10.3730.20">
    <property type="match status" value="1"/>
</dbReference>
<sequence length="291" mass="31632">MKKHSYALIGTGAAFWASISIFVNALYEAGFSALEIVFLRVLSAALIMFVYIGLTNRELFNIRFSDTYYFIGTGIFSLVFFNWCYFTTIREASVAIAAILLYTAPIFVLLMSRMVFKERLSSIKIFALTVAVAGCVLISGYLPSGGVLLSTSMLLIGLGSGFGYALYTILGKAALEKYDPMTVITYTFVTATIGLFPISGMGAVITVSHNIDTLFYIFGLGLIPTVLGYVLYTKGLHYVEASKASIIAAVEPVVATTIGISVFNEILSIWQFAGILMILFAVLLAEKENGK</sequence>
<dbReference type="RefSeq" id="WP_091690082.1">
    <property type="nucleotide sequence ID" value="NZ_CAAGSJ010000002.1"/>
</dbReference>
<dbReference type="EMBL" id="FOHQ01000004">
    <property type="protein sequence ID" value="SES92441.1"/>
    <property type="molecule type" value="Genomic_DNA"/>
</dbReference>
<name>A0A1I0AFI0_9EURY</name>
<gene>
    <name evidence="3" type="ORF">SAMN04488587_1603</name>
</gene>
<organism evidence="3 4">
    <name type="scientific">Methanococcoides vulcani</name>
    <dbReference type="NCBI Taxonomy" id="1353158"/>
    <lineage>
        <taxon>Archaea</taxon>
        <taxon>Methanobacteriati</taxon>
        <taxon>Methanobacteriota</taxon>
        <taxon>Stenosarchaea group</taxon>
        <taxon>Methanomicrobia</taxon>
        <taxon>Methanosarcinales</taxon>
        <taxon>Methanosarcinaceae</taxon>
        <taxon>Methanococcoides</taxon>
    </lineage>
</organism>
<feature type="domain" description="EamA" evidence="2">
    <location>
        <begin position="8"/>
        <end position="139"/>
    </location>
</feature>